<dbReference type="RefSeq" id="WP_311731175.1">
    <property type="nucleotide sequence ID" value="NZ_JAVRFD010000395.1"/>
</dbReference>
<evidence type="ECO:0000256" key="4">
    <source>
        <dbReference type="ARBA" id="ARBA00022840"/>
    </source>
</evidence>
<protein>
    <submittedName>
        <fullName evidence="5">Uncharacterized protein</fullName>
    </submittedName>
</protein>
<dbReference type="EMBL" id="JAVRFD010000395">
    <property type="protein sequence ID" value="MDT0550719.1"/>
    <property type="molecule type" value="Genomic_DNA"/>
</dbReference>
<gene>
    <name evidence="5" type="ORF">RND15_50055</name>
</gene>
<accession>A0ABU2XXR7</accession>
<evidence type="ECO:0000256" key="2">
    <source>
        <dbReference type="ARBA" id="ARBA00022598"/>
    </source>
</evidence>
<keyword evidence="2" id="KW-0436">Ligase</keyword>
<evidence type="ECO:0000313" key="5">
    <source>
        <dbReference type="EMBL" id="MDT0550719.1"/>
    </source>
</evidence>
<dbReference type="Proteomes" id="UP001180754">
    <property type="component" value="Unassembled WGS sequence"/>
</dbReference>
<keyword evidence="4" id="KW-0067">ATP-binding</keyword>
<organism evidence="5 6">
    <name type="scientific">Streptomyces lonegramiae</name>
    <dbReference type="NCBI Taxonomy" id="3075524"/>
    <lineage>
        <taxon>Bacteria</taxon>
        <taxon>Bacillati</taxon>
        <taxon>Actinomycetota</taxon>
        <taxon>Actinomycetes</taxon>
        <taxon>Kitasatosporales</taxon>
        <taxon>Streptomycetaceae</taxon>
        <taxon>Streptomyces</taxon>
    </lineage>
</organism>
<evidence type="ECO:0000256" key="1">
    <source>
        <dbReference type="ARBA" id="ARBA00006432"/>
    </source>
</evidence>
<feature type="non-terminal residue" evidence="5">
    <location>
        <position position="1"/>
    </location>
</feature>
<proteinExistence type="inferred from homology"/>
<comment type="similarity">
    <text evidence="1">Belongs to the ATP-dependent AMP-binding enzyme family.</text>
</comment>
<keyword evidence="3" id="KW-0547">Nucleotide-binding</keyword>
<keyword evidence="6" id="KW-1185">Reference proteome</keyword>
<sequence length="68" mass="7653">SYAVPLFVRVVTELAHTSTFKSQKVDLRKQGYGADIEDPLYVLAGREDGYVPFYPEYPDEVTAGTRPK</sequence>
<dbReference type="PANTHER" id="PTHR43107">
    <property type="entry name" value="LONG-CHAIN FATTY ACID TRANSPORT PROTEIN"/>
    <property type="match status" value="1"/>
</dbReference>
<evidence type="ECO:0000313" key="6">
    <source>
        <dbReference type="Proteomes" id="UP001180754"/>
    </source>
</evidence>
<evidence type="ECO:0000256" key="3">
    <source>
        <dbReference type="ARBA" id="ARBA00022741"/>
    </source>
</evidence>
<name>A0ABU2XXR7_9ACTN</name>
<dbReference type="PANTHER" id="PTHR43107:SF15">
    <property type="entry name" value="FATTY ACID TRANSPORT PROTEIN 3, ISOFORM A"/>
    <property type="match status" value="1"/>
</dbReference>
<reference evidence="5" key="1">
    <citation type="submission" date="2024-05" db="EMBL/GenBank/DDBJ databases">
        <title>30 novel species of actinomycetes from the DSMZ collection.</title>
        <authorList>
            <person name="Nouioui I."/>
        </authorList>
    </citation>
    <scope>NUCLEOTIDE SEQUENCE</scope>
    <source>
        <strain evidence="5">DSM 41529</strain>
    </source>
</reference>
<comment type="caution">
    <text evidence="5">The sequence shown here is derived from an EMBL/GenBank/DDBJ whole genome shotgun (WGS) entry which is preliminary data.</text>
</comment>